<feature type="binding site" evidence="8">
    <location>
        <position position="419"/>
    </location>
    <ligand>
        <name>Zn(2+)</name>
        <dbReference type="ChEBI" id="CHEBI:29105"/>
        <label>2</label>
    </ligand>
</feature>
<dbReference type="GO" id="GO:0005524">
    <property type="term" value="F:ATP binding"/>
    <property type="evidence" value="ECO:0007669"/>
    <property type="project" value="UniProtKB-UniRule"/>
</dbReference>
<comment type="subunit">
    <text evidence="8">Component of the replication restart primosome.</text>
</comment>
<dbReference type="AlphaFoldDB" id="A0A5C4U3S4"/>
<dbReference type="GO" id="GO:1990077">
    <property type="term" value="C:primosome complex"/>
    <property type="evidence" value="ECO:0007669"/>
    <property type="project" value="UniProtKB-UniRule"/>
</dbReference>
<keyword evidence="5 8" id="KW-0862">Zinc</keyword>
<dbReference type="GO" id="GO:0043138">
    <property type="term" value="F:3'-5' DNA helicase activity"/>
    <property type="evidence" value="ECO:0007669"/>
    <property type="project" value="TreeGrafter"/>
</dbReference>
<dbReference type="Gene3D" id="3.40.50.300">
    <property type="entry name" value="P-loop containing nucleotide triphosphate hydrolases"/>
    <property type="match status" value="1"/>
</dbReference>
<dbReference type="RefSeq" id="WP_139465507.1">
    <property type="nucleotide sequence ID" value="NZ_VDHJ01000006.1"/>
</dbReference>
<feature type="binding site" evidence="8">
    <location>
        <position position="431"/>
    </location>
    <ligand>
        <name>Zn(2+)</name>
        <dbReference type="ChEBI" id="CHEBI:29105"/>
        <label>1</label>
    </ligand>
</feature>
<dbReference type="InterPro" id="IPR027417">
    <property type="entry name" value="P-loop_NTPase"/>
</dbReference>
<dbReference type="Proteomes" id="UP000312032">
    <property type="component" value="Unassembled WGS sequence"/>
</dbReference>
<evidence type="ECO:0000313" key="10">
    <source>
        <dbReference type="EMBL" id="TNL97792.1"/>
    </source>
</evidence>
<dbReference type="GO" id="GO:0006269">
    <property type="term" value="P:DNA replication, synthesis of primer"/>
    <property type="evidence" value="ECO:0007669"/>
    <property type="project" value="UniProtKB-KW"/>
</dbReference>
<feature type="binding site" evidence="8">
    <location>
        <position position="399"/>
    </location>
    <ligand>
        <name>Zn(2+)</name>
        <dbReference type="ChEBI" id="CHEBI:29105"/>
        <label>2</label>
    </ligand>
</feature>
<name>A0A5C4U3S4_9CORY</name>
<keyword evidence="11" id="KW-1185">Reference proteome</keyword>
<evidence type="ECO:0000256" key="4">
    <source>
        <dbReference type="ARBA" id="ARBA00022741"/>
    </source>
</evidence>
<reference evidence="10 11" key="1">
    <citation type="submission" date="2019-06" db="EMBL/GenBank/DDBJ databases">
        <authorList>
            <person name="Li J."/>
        </authorList>
    </citation>
    <scope>NUCLEOTIDE SEQUENCE [LARGE SCALE GENOMIC DNA]</scope>
    <source>
        <strain evidence="10 11">LMG 28165</strain>
    </source>
</reference>
<dbReference type="InterPro" id="IPR042115">
    <property type="entry name" value="PriA_3primeBD_sf"/>
</dbReference>
<comment type="cofactor">
    <cofactor evidence="8">
        <name>Zn(2+)</name>
        <dbReference type="ChEBI" id="CHEBI:29105"/>
    </cofactor>
    <text evidence="8">Binds 2 zinc ions per subunit.</text>
</comment>
<evidence type="ECO:0000256" key="2">
    <source>
        <dbReference type="ARBA" id="ARBA00022705"/>
    </source>
</evidence>
<comment type="function">
    <text evidence="8">Initiates the restart of stalled replication forks, which reloads the replicative helicase on sites other than the origin of replication. Recognizes and binds to abandoned replication forks and remodels them to uncover a helicase loading site. Promotes assembly of the primosome at these replication forks.</text>
</comment>
<feature type="binding site" evidence="8">
    <location>
        <position position="434"/>
    </location>
    <ligand>
        <name>Zn(2+)</name>
        <dbReference type="ChEBI" id="CHEBI:29105"/>
        <label>1</label>
    </ligand>
</feature>
<evidence type="ECO:0000256" key="8">
    <source>
        <dbReference type="HAMAP-Rule" id="MF_00983"/>
    </source>
</evidence>
<comment type="caution">
    <text evidence="8">As this protein does not have any detectable helicase domains, it probably does not have helicase activity.</text>
</comment>
<feature type="binding site" evidence="8">
    <location>
        <position position="393"/>
    </location>
    <ligand>
        <name>Zn(2+)</name>
        <dbReference type="ChEBI" id="CHEBI:29105"/>
        <label>1</label>
    </ligand>
</feature>
<dbReference type="GO" id="GO:0003677">
    <property type="term" value="F:DNA binding"/>
    <property type="evidence" value="ECO:0007669"/>
    <property type="project" value="UniProtKB-UniRule"/>
</dbReference>
<feature type="binding site" evidence="8">
    <location>
        <position position="390"/>
    </location>
    <ligand>
        <name>Zn(2+)</name>
        <dbReference type="ChEBI" id="CHEBI:29105"/>
        <label>1</label>
    </ligand>
</feature>
<dbReference type="GO" id="GO:0008270">
    <property type="term" value="F:zinc ion binding"/>
    <property type="evidence" value="ECO:0007669"/>
    <property type="project" value="UniProtKB-UniRule"/>
</dbReference>
<proteinExistence type="inferred from homology"/>
<dbReference type="InterPro" id="IPR005259">
    <property type="entry name" value="PriA"/>
</dbReference>
<dbReference type="InterPro" id="IPR041222">
    <property type="entry name" value="PriA_3primeBD"/>
</dbReference>
<dbReference type="PANTHER" id="PTHR30580">
    <property type="entry name" value="PRIMOSOMAL PROTEIN N"/>
    <property type="match status" value="1"/>
</dbReference>
<evidence type="ECO:0000313" key="11">
    <source>
        <dbReference type="Proteomes" id="UP000312032"/>
    </source>
</evidence>
<dbReference type="GO" id="GO:0006302">
    <property type="term" value="P:double-strand break repair"/>
    <property type="evidence" value="ECO:0007669"/>
    <property type="project" value="InterPro"/>
</dbReference>
<comment type="caution">
    <text evidence="10">The sequence shown here is derived from an EMBL/GenBank/DDBJ whole genome shotgun (WGS) entry which is preliminary data.</text>
</comment>
<dbReference type="PANTHER" id="PTHR30580:SF0">
    <property type="entry name" value="PRIMOSOMAL PROTEIN N"/>
    <property type="match status" value="1"/>
</dbReference>
<keyword evidence="7 8" id="KW-0238">DNA-binding</keyword>
<evidence type="ECO:0000256" key="3">
    <source>
        <dbReference type="ARBA" id="ARBA00022723"/>
    </source>
</evidence>
<keyword evidence="6 8" id="KW-0067">ATP-binding</keyword>
<keyword evidence="2 8" id="KW-0235">DNA replication</keyword>
<dbReference type="Pfam" id="PF17764">
    <property type="entry name" value="PriA_3primeBD"/>
    <property type="match status" value="1"/>
</dbReference>
<evidence type="ECO:0000256" key="1">
    <source>
        <dbReference type="ARBA" id="ARBA00022515"/>
    </source>
</evidence>
<dbReference type="HAMAP" id="MF_00983">
    <property type="entry name" value="PriA"/>
    <property type="match status" value="1"/>
</dbReference>
<dbReference type="GO" id="GO:0006310">
    <property type="term" value="P:DNA recombination"/>
    <property type="evidence" value="ECO:0007669"/>
    <property type="project" value="InterPro"/>
</dbReference>
<evidence type="ECO:0000259" key="9">
    <source>
        <dbReference type="Pfam" id="PF17764"/>
    </source>
</evidence>
<dbReference type="GO" id="GO:0006270">
    <property type="term" value="P:DNA replication initiation"/>
    <property type="evidence" value="ECO:0007669"/>
    <property type="project" value="TreeGrafter"/>
</dbReference>
<organism evidence="10 11">
    <name type="scientific">Corynebacterium tapiri</name>
    <dbReference type="NCBI Taxonomy" id="1448266"/>
    <lineage>
        <taxon>Bacteria</taxon>
        <taxon>Bacillati</taxon>
        <taxon>Actinomycetota</taxon>
        <taxon>Actinomycetes</taxon>
        <taxon>Mycobacteriales</taxon>
        <taxon>Corynebacteriaceae</taxon>
        <taxon>Corynebacterium</taxon>
    </lineage>
</organism>
<keyword evidence="4 8" id="KW-0547">Nucleotide-binding</keyword>
<sequence length="675" mass="72737">MPSKSLRVKAEHRPIARVLPLLGLPHLDRGFDYLVSTDDDHVAQPGVRVRIRFSGRLVDAILLERRESSEFDGQLRFLDRVIAPEVVYPERIERLVDALAQRYAGTRSDLIRLAIPPRHAGAEQADVTTPYEDLGEIGEPDLSAWSAYEHGQSFVDAVVGDSTARAVWQIAPGEDWAAALAALAVKVVKDGAGALLVVPDQKDVDALERAARELVSARQVVTLTAGLRPQARYRRYLSILHGQARLVIGTRSAAFAPVHNLRLSVIVHDGDENLTDPRAPYPHAREILTTRSVIERSTLVIAGYTRTAEAQLLVSSGWAHGLVASRTALRTRMPLIRAAGDSDFELAKDPRARSARIPSMAFEAARRALERDKPVVILTPRKGYIPTLACKSCRAPARCRACNGPLGLPESGEASVPTCRWCGRLEPRFSCSHCGSHSLRAVVLGAHRTAEELGRAFPSVRVIVSGGQKVLAEVADTPALVVATPGAIPSVEGTGSYGAALLLDSWALLGRQDLRAAEDTLATWAYASAQVQPHREGGEVVIVAEPSLAVVQDLIRFDVVGAAERELEQRQQVRFPPAVHMAAIDGAQSSLDALVEHAELPAHAEVLGPVDLPPGVSMPGDYSVQQHGPAQRILIRTPLGPRAELGSALRAAAVSRSLVKDSAPVRITVDPIRVG</sequence>
<accession>A0A5C4U3S4</accession>
<feature type="binding site" evidence="8">
    <location>
        <position position="422"/>
    </location>
    <ligand>
        <name>Zn(2+)</name>
        <dbReference type="ChEBI" id="CHEBI:29105"/>
        <label>2</label>
    </ligand>
</feature>
<feature type="domain" description="Primosomal protein N' 3' DNA-binding" evidence="9">
    <location>
        <begin position="23"/>
        <end position="116"/>
    </location>
</feature>
<gene>
    <name evidence="8" type="primary">priA</name>
    <name evidence="10" type="ORF">FHE74_05505</name>
</gene>
<dbReference type="Gene3D" id="3.40.1440.60">
    <property type="entry name" value="PriA, 3(prime) DNA-binding domain"/>
    <property type="match status" value="1"/>
</dbReference>
<dbReference type="EMBL" id="VDHJ01000006">
    <property type="protein sequence ID" value="TNL97792.1"/>
    <property type="molecule type" value="Genomic_DNA"/>
</dbReference>
<feature type="binding site" evidence="8">
    <location>
        <position position="402"/>
    </location>
    <ligand>
        <name>Zn(2+)</name>
        <dbReference type="ChEBI" id="CHEBI:29105"/>
        <label>2</label>
    </ligand>
</feature>
<evidence type="ECO:0000256" key="6">
    <source>
        <dbReference type="ARBA" id="ARBA00022840"/>
    </source>
</evidence>
<dbReference type="NCBIfam" id="NF011455">
    <property type="entry name" value="PRK14873.1-5"/>
    <property type="match status" value="1"/>
</dbReference>
<evidence type="ECO:0000256" key="5">
    <source>
        <dbReference type="ARBA" id="ARBA00022833"/>
    </source>
</evidence>
<keyword evidence="3 8" id="KW-0479">Metal-binding</keyword>
<protein>
    <recommendedName>
        <fullName evidence="8">Probable replication restart protein PriA</fullName>
    </recommendedName>
    <alternativeName>
        <fullName evidence="8">Putative ATP-dependent DNA helicase PriA</fullName>
    </alternativeName>
</protein>
<dbReference type="OrthoDB" id="3177118at2"/>
<evidence type="ECO:0000256" key="7">
    <source>
        <dbReference type="ARBA" id="ARBA00023125"/>
    </source>
</evidence>
<comment type="similarity">
    <text evidence="8">Belongs to the helicase family. PriA subfamily.</text>
</comment>
<keyword evidence="1 8" id="KW-0639">Primosome</keyword>